<evidence type="ECO:0000313" key="12">
    <source>
        <dbReference type="EMBL" id="QFR48750.1"/>
    </source>
</evidence>
<dbReference type="InterPro" id="IPR003593">
    <property type="entry name" value="AAA+_ATPase"/>
</dbReference>
<keyword evidence="2 10" id="KW-0963">Cytoplasm</keyword>
<dbReference type="CDD" id="cd18539">
    <property type="entry name" value="SRP_G"/>
    <property type="match status" value="1"/>
</dbReference>
<dbReference type="OrthoDB" id="9804720at2"/>
<dbReference type="RefSeq" id="WP_152306693.1">
    <property type="nucleotide sequence ID" value="NZ_CP043617.1"/>
</dbReference>
<evidence type="ECO:0000256" key="5">
    <source>
        <dbReference type="ARBA" id="ARBA00022884"/>
    </source>
</evidence>
<evidence type="ECO:0000313" key="13">
    <source>
        <dbReference type="Proteomes" id="UP000326944"/>
    </source>
</evidence>
<dbReference type="Pfam" id="PF00448">
    <property type="entry name" value="SRP54"/>
    <property type="match status" value="1"/>
</dbReference>
<dbReference type="PANTHER" id="PTHR11564">
    <property type="entry name" value="SIGNAL RECOGNITION PARTICLE 54K PROTEIN SRP54"/>
    <property type="match status" value="1"/>
</dbReference>
<comment type="subcellular location">
    <subcellularLocation>
        <location evidence="10">Cytoplasm</location>
    </subcellularLocation>
    <text evidence="10">The SRP-RNC complex is targeted to the cytoplasmic membrane.</text>
</comment>
<dbReference type="EC" id="3.6.5.4" evidence="10"/>
<protein>
    <recommendedName>
        <fullName evidence="10">Signal recognition particle protein</fullName>
        <ecNumber evidence="10">3.6.5.4</ecNumber>
    </recommendedName>
    <alternativeName>
        <fullName evidence="10">Fifty-four homolog</fullName>
    </alternativeName>
</protein>
<dbReference type="EMBL" id="CP043617">
    <property type="protein sequence ID" value="QFR48750.1"/>
    <property type="molecule type" value="Genomic_DNA"/>
</dbReference>
<evidence type="ECO:0000256" key="10">
    <source>
        <dbReference type="HAMAP-Rule" id="MF_00306"/>
    </source>
</evidence>
<dbReference type="Gene3D" id="3.40.50.300">
    <property type="entry name" value="P-loop containing nucleotide triphosphate hydrolases"/>
    <property type="match status" value="1"/>
</dbReference>
<dbReference type="PROSITE" id="PS00300">
    <property type="entry name" value="SRP54"/>
    <property type="match status" value="1"/>
</dbReference>
<dbReference type="HAMAP" id="MF_00306">
    <property type="entry name" value="SRP54"/>
    <property type="match status" value="1"/>
</dbReference>
<dbReference type="NCBIfam" id="TIGR00959">
    <property type="entry name" value="ffh"/>
    <property type="match status" value="1"/>
</dbReference>
<comment type="similarity">
    <text evidence="1 10">Belongs to the GTP-binding SRP family. SRP54 subfamily.</text>
</comment>
<dbReference type="Gene3D" id="1.20.120.140">
    <property type="entry name" value="Signal recognition particle SRP54, nucleotide-binding domain"/>
    <property type="match status" value="1"/>
</dbReference>
<evidence type="ECO:0000256" key="6">
    <source>
        <dbReference type="ARBA" id="ARBA00023134"/>
    </source>
</evidence>
<dbReference type="AlphaFoldDB" id="A0A5P8NZB7"/>
<comment type="catalytic activity">
    <reaction evidence="9 10">
        <text>GTP + H2O = GDP + phosphate + H(+)</text>
        <dbReference type="Rhea" id="RHEA:19669"/>
        <dbReference type="ChEBI" id="CHEBI:15377"/>
        <dbReference type="ChEBI" id="CHEBI:15378"/>
        <dbReference type="ChEBI" id="CHEBI:37565"/>
        <dbReference type="ChEBI" id="CHEBI:43474"/>
        <dbReference type="ChEBI" id="CHEBI:58189"/>
        <dbReference type="EC" id="3.6.5.4"/>
    </reaction>
</comment>
<sequence length="455" mass="50070">MFDTLTSSFTTAMKKIRTFDDDKALKKALDELKKSLLKADVNHKVVKELITNVQTRTKEKGIGKDQFLEALRITLNELLEVGGNKGFVFAPNPPTVILMTGLQGSGKTTTTGKLATYLKNKQKKVLIVAADLQRLAAVEQLRQITTQIEVELYEDEATKNPVEVVKAALEYANSKIYDVVLIDTAGRLAIDDELMQELHAVKDVAKPSEIFYVADSLTGQDAVRTATTFKEKIGIDGVILSKYDGDAKGGVALGLSSQVEVPLRFIGSGEKMEDLEIFMPERIVNRLMGFGDVEGLAEKTVGVIDEKQAKKLTQKIKKGKFNFNDFLEQMESMKKMGSMKSLLGMMPGMGNMSKALKDFDLENSGELKNIKAMVSSMTQKEREDPDLLNNSRKERIARGCGLTQVEINRMIKQFKNAGKMAKKFSGKNGMKQLQDMMGQMGGAGGMGGFPGGLPR</sequence>
<keyword evidence="5 10" id="KW-0694">RNA-binding</keyword>
<gene>
    <name evidence="10" type="primary">ffh</name>
    <name evidence="12" type="ORF">FJR48_03045</name>
</gene>
<dbReference type="GO" id="GO:0003924">
    <property type="term" value="F:GTPase activity"/>
    <property type="evidence" value="ECO:0007669"/>
    <property type="project" value="UniProtKB-UniRule"/>
</dbReference>
<reference evidence="12 13" key="1">
    <citation type="submission" date="2019-09" db="EMBL/GenBank/DDBJ databases">
        <title>Sulfurimonas gotlandica sp. nov., a chemoautotrophic and psychrotolerant epsilonproteobacterium isolated from a pelagic redoxcline, and an emended description of the genus Sulfurimonas.</title>
        <authorList>
            <person name="Wang S."/>
            <person name="Jiang L."/>
            <person name="Shao S."/>
        </authorList>
    </citation>
    <scope>NUCLEOTIDE SEQUENCE [LARGE SCALE GENOMIC DNA]</scope>
    <source>
        <strain evidence="12 13">GYSZ_1</strain>
    </source>
</reference>
<feature type="domain" description="SRP54-type proteins GTP-binding" evidence="11">
    <location>
        <begin position="262"/>
        <end position="275"/>
    </location>
</feature>
<dbReference type="SMART" id="SM00962">
    <property type="entry name" value="SRP54"/>
    <property type="match status" value="1"/>
</dbReference>
<dbReference type="Pfam" id="PF02978">
    <property type="entry name" value="SRP_SPB"/>
    <property type="match status" value="1"/>
</dbReference>
<dbReference type="KEGG" id="sulg:FJR48_03045"/>
<dbReference type="PANTHER" id="PTHR11564:SF5">
    <property type="entry name" value="SIGNAL RECOGNITION PARTICLE SUBUNIT SRP54"/>
    <property type="match status" value="1"/>
</dbReference>
<dbReference type="InterPro" id="IPR022941">
    <property type="entry name" value="SRP54"/>
</dbReference>
<keyword evidence="6 10" id="KW-0342">GTP-binding</keyword>
<proteinExistence type="inferred from homology"/>
<organism evidence="12 13">
    <name type="scientific">Sulfurimonas lithotrophica</name>
    <dbReference type="NCBI Taxonomy" id="2590022"/>
    <lineage>
        <taxon>Bacteria</taxon>
        <taxon>Pseudomonadati</taxon>
        <taxon>Campylobacterota</taxon>
        <taxon>Epsilonproteobacteria</taxon>
        <taxon>Campylobacterales</taxon>
        <taxon>Sulfurimonadaceae</taxon>
        <taxon>Sulfurimonas</taxon>
    </lineage>
</organism>
<dbReference type="InterPro" id="IPR004780">
    <property type="entry name" value="SRP"/>
</dbReference>
<dbReference type="GO" id="GO:0008312">
    <property type="term" value="F:7S RNA binding"/>
    <property type="evidence" value="ECO:0007669"/>
    <property type="project" value="InterPro"/>
</dbReference>
<evidence type="ECO:0000256" key="3">
    <source>
        <dbReference type="ARBA" id="ARBA00022741"/>
    </source>
</evidence>
<keyword evidence="3 10" id="KW-0547">Nucleotide-binding</keyword>
<dbReference type="GO" id="GO:0048500">
    <property type="term" value="C:signal recognition particle"/>
    <property type="evidence" value="ECO:0007669"/>
    <property type="project" value="UniProtKB-UniRule"/>
</dbReference>
<comment type="domain">
    <text evidence="10">Composed of three domains: the N-terminal N domain, which is responsible for interactions with the ribosome, the central G domain, which binds GTP, and the C-terminal M domain, which binds the RNA and the signal sequence of the RNC.</text>
</comment>
<evidence type="ECO:0000256" key="1">
    <source>
        <dbReference type="ARBA" id="ARBA00005450"/>
    </source>
</evidence>
<feature type="binding site" evidence="10">
    <location>
        <begin position="101"/>
        <end position="108"/>
    </location>
    <ligand>
        <name>GTP</name>
        <dbReference type="ChEBI" id="CHEBI:37565"/>
    </ligand>
</feature>
<dbReference type="InterPro" id="IPR042101">
    <property type="entry name" value="SRP54_N_sf"/>
</dbReference>
<dbReference type="SUPFAM" id="SSF47446">
    <property type="entry name" value="Signal peptide-binding domain"/>
    <property type="match status" value="1"/>
</dbReference>
<dbReference type="SUPFAM" id="SSF47364">
    <property type="entry name" value="Domain of the SRP/SRP receptor G-proteins"/>
    <property type="match status" value="1"/>
</dbReference>
<feature type="binding site" evidence="10">
    <location>
        <begin position="241"/>
        <end position="244"/>
    </location>
    <ligand>
        <name>GTP</name>
        <dbReference type="ChEBI" id="CHEBI:37565"/>
    </ligand>
</feature>
<dbReference type="InterPro" id="IPR036891">
    <property type="entry name" value="Signal_recog_part_SRP54_M_sf"/>
</dbReference>
<feature type="binding site" evidence="10">
    <location>
        <begin position="183"/>
        <end position="187"/>
    </location>
    <ligand>
        <name>GTP</name>
        <dbReference type="ChEBI" id="CHEBI:37565"/>
    </ligand>
</feature>
<dbReference type="GO" id="GO:0005525">
    <property type="term" value="F:GTP binding"/>
    <property type="evidence" value="ECO:0007669"/>
    <property type="project" value="UniProtKB-UniRule"/>
</dbReference>
<keyword evidence="4 10" id="KW-0378">Hydrolase</keyword>
<dbReference type="GO" id="GO:0006614">
    <property type="term" value="P:SRP-dependent cotranslational protein targeting to membrane"/>
    <property type="evidence" value="ECO:0007669"/>
    <property type="project" value="InterPro"/>
</dbReference>
<dbReference type="Gene3D" id="1.10.260.30">
    <property type="entry name" value="Signal recognition particle, SRP54 subunit, M-domain"/>
    <property type="match status" value="1"/>
</dbReference>
<keyword evidence="7 10" id="KW-0733">Signal recognition particle</keyword>
<comment type="subunit">
    <text evidence="10">Part of the signal recognition particle protein translocation system, which is composed of SRP and FtsY.</text>
</comment>
<comment type="function">
    <text evidence="10">Involved in targeting and insertion of nascent membrane proteins into the cytoplasmic membrane. Binds to the hydrophobic signal sequence of the ribosome-nascent chain (RNC) as it emerges from the ribosomes. The SRP-RNC complex is then targeted to the cytoplasmic membrane where it interacts with the SRP receptor FtsY.</text>
</comment>
<dbReference type="InterPro" id="IPR027417">
    <property type="entry name" value="P-loop_NTPase"/>
</dbReference>
<evidence type="ECO:0000256" key="2">
    <source>
        <dbReference type="ARBA" id="ARBA00022490"/>
    </source>
</evidence>
<keyword evidence="8 10" id="KW-0687">Ribonucleoprotein</keyword>
<dbReference type="Proteomes" id="UP000326944">
    <property type="component" value="Chromosome"/>
</dbReference>
<evidence type="ECO:0000256" key="7">
    <source>
        <dbReference type="ARBA" id="ARBA00023135"/>
    </source>
</evidence>
<dbReference type="InterPro" id="IPR004125">
    <property type="entry name" value="Signal_recog_particle_SRP54_M"/>
</dbReference>
<dbReference type="InterPro" id="IPR013822">
    <property type="entry name" value="Signal_recog_particl_SRP54_hlx"/>
</dbReference>
<dbReference type="SMART" id="SM00382">
    <property type="entry name" value="AAA"/>
    <property type="match status" value="1"/>
</dbReference>
<dbReference type="InterPro" id="IPR036225">
    <property type="entry name" value="SRP/SRP_N"/>
</dbReference>
<keyword evidence="13" id="KW-1185">Reference proteome</keyword>
<evidence type="ECO:0000256" key="4">
    <source>
        <dbReference type="ARBA" id="ARBA00022801"/>
    </source>
</evidence>
<evidence type="ECO:0000256" key="9">
    <source>
        <dbReference type="ARBA" id="ARBA00048027"/>
    </source>
</evidence>
<accession>A0A5P8NZB7</accession>
<evidence type="ECO:0000256" key="8">
    <source>
        <dbReference type="ARBA" id="ARBA00023274"/>
    </source>
</evidence>
<evidence type="ECO:0000259" key="11">
    <source>
        <dbReference type="PROSITE" id="PS00300"/>
    </source>
</evidence>
<dbReference type="Pfam" id="PF02881">
    <property type="entry name" value="SRP54_N"/>
    <property type="match status" value="1"/>
</dbReference>
<dbReference type="InterPro" id="IPR000897">
    <property type="entry name" value="SRP54_GTPase_dom"/>
</dbReference>
<name>A0A5P8NZB7_9BACT</name>
<dbReference type="SMART" id="SM00963">
    <property type="entry name" value="SRP54_N"/>
    <property type="match status" value="1"/>
</dbReference>
<dbReference type="SUPFAM" id="SSF52540">
    <property type="entry name" value="P-loop containing nucleoside triphosphate hydrolases"/>
    <property type="match status" value="1"/>
</dbReference>